<protein>
    <submittedName>
        <fullName evidence="3">Uncharacterized protein</fullName>
    </submittedName>
</protein>
<reference evidence="3 4" key="1">
    <citation type="journal article" date="2024" name="BMC Genomics">
        <title>De novo assembly and annotation of Popillia japonica's genome with initial clues to its potential as an invasive pest.</title>
        <authorList>
            <person name="Cucini C."/>
            <person name="Boschi S."/>
            <person name="Funari R."/>
            <person name="Cardaioli E."/>
            <person name="Iannotti N."/>
            <person name="Marturano G."/>
            <person name="Paoli F."/>
            <person name="Bruttini M."/>
            <person name="Carapelli A."/>
            <person name="Frati F."/>
            <person name="Nardi F."/>
        </authorList>
    </citation>
    <scope>NUCLEOTIDE SEQUENCE [LARGE SCALE GENOMIC DNA]</scope>
    <source>
        <strain evidence="3">DMR45628</strain>
    </source>
</reference>
<evidence type="ECO:0000313" key="4">
    <source>
        <dbReference type="Proteomes" id="UP001458880"/>
    </source>
</evidence>
<sequence>MTKQVTINRSNAFDEESQRSVSIEDGSQSHRNCFTKTNPAHGRGRRIHLCQMLVLPFIPIVALIAQTTYILHNVVVSRQEVVDIDTQVTIATELGKVVTRIQLERSEVALNVYTNGNSTSSNLSETFRLTDSALGNMSSWPAVKLINKHGVLELYTDQETFLERLTIFRFIYYISLQKQLPLVYIYNFRRCINLRTFLKLSYNKLPDILNIES</sequence>
<keyword evidence="2" id="KW-1133">Transmembrane helix</keyword>
<evidence type="ECO:0000313" key="3">
    <source>
        <dbReference type="EMBL" id="KAK9744761.1"/>
    </source>
</evidence>
<feature type="transmembrane region" description="Helical" evidence="2">
    <location>
        <begin position="53"/>
        <end position="71"/>
    </location>
</feature>
<keyword evidence="4" id="KW-1185">Reference proteome</keyword>
<evidence type="ECO:0000256" key="2">
    <source>
        <dbReference type="SAM" id="Phobius"/>
    </source>
</evidence>
<name>A0AAW1MAI9_POPJA</name>
<feature type="compositionally biased region" description="Polar residues" evidence="1">
    <location>
        <begin position="1"/>
        <end position="11"/>
    </location>
</feature>
<proteinExistence type="predicted"/>
<comment type="caution">
    <text evidence="3">The sequence shown here is derived from an EMBL/GenBank/DDBJ whole genome shotgun (WGS) entry which is preliminary data.</text>
</comment>
<feature type="region of interest" description="Disordered" evidence="1">
    <location>
        <begin position="1"/>
        <end position="33"/>
    </location>
</feature>
<gene>
    <name evidence="3" type="ORF">QE152_g7451</name>
</gene>
<dbReference type="Proteomes" id="UP001458880">
    <property type="component" value="Unassembled WGS sequence"/>
</dbReference>
<organism evidence="3 4">
    <name type="scientific">Popillia japonica</name>
    <name type="common">Japanese beetle</name>
    <dbReference type="NCBI Taxonomy" id="7064"/>
    <lineage>
        <taxon>Eukaryota</taxon>
        <taxon>Metazoa</taxon>
        <taxon>Ecdysozoa</taxon>
        <taxon>Arthropoda</taxon>
        <taxon>Hexapoda</taxon>
        <taxon>Insecta</taxon>
        <taxon>Pterygota</taxon>
        <taxon>Neoptera</taxon>
        <taxon>Endopterygota</taxon>
        <taxon>Coleoptera</taxon>
        <taxon>Polyphaga</taxon>
        <taxon>Scarabaeiformia</taxon>
        <taxon>Scarabaeidae</taxon>
        <taxon>Rutelinae</taxon>
        <taxon>Popillia</taxon>
    </lineage>
</organism>
<accession>A0AAW1MAI9</accession>
<dbReference type="AlphaFoldDB" id="A0AAW1MAI9"/>
<keyword evidence="2" id="KW-0472">Membrane</keyword>
<keyword evidence="2" id="KW-0812">Transmembrane</keyword>
<dbReference type="EMBL" id="JASPKY010000055">
    <property type="protein sequence ID" value="KAK9744761.1"/>
    <property type="molecule type" value="Genomic_DNA"/>
</dbReference>
<evidence type="ECO:0000256" key="1">
    <source>
        <dbReference type="SAM" id="MobiDB-lite"/>
    </source>
</evidence>
<feature type="compositionally biased region" description="Polar residues" evidence="1">
    <location>
        <begin position="19"/>
        <end position="33"/>
    </location>
</feature>